<dbReference type="AlphaFoldDB" id="A0A2K9LRS4"/>
<keyword evidence="2" id="KW-0813">Transport</keyword>
<dbReference type="NCBIfam" id="NF010068">
    <property type="entry name" value="PRK13548.1"/>
    <property type="match status" value="1"/>
</dbReference>
<dbReference type="PROSITE" id="PS50893">
    <property type="entry name" value="ABC_TRANSPORTER_2"/>
    <property type="match status" value="1"/>
</dbReference>
<organism evidence="8 9">
    <name type="scientific">Ketobacter alkanivorans</name>
    <dbReference type="NCBI Taxonomy" id="1917421"/>
    <lineage>
        <taxon>Bacteria</taxon>
        <taxon>Pseudomonadati</taxon>
        <taxon>Pseudomonadota</taxon>
        <taxon>Gammaproteobacteria</taxon>
        <taxon>Pseudomonadales</taxon>
        <taxon>Ketobacteraceae</taxon>
        <taxon>Ketobacter</taxon>
    </lineage>
</organism>
<dbReference type="OrthoDB" id="6461291at2"/>
<reference evidence="9" key="1">
    <citation type="submission" date="2017-08" db="EMBL/GenBank/DDBJ databases">
        <title>Direct submision.</title>
        <authorList>
            <person name="Kim S.-J."/>
            <person name="Rhee S.-K."/>
        </authorList>
    </citation>
    <scope>NUCLEOTIDE SEQUENCE [LARGE SCALE GENOMIC DNA]</scope>
    <source>
        <strain evidence="9">GI5</strain>
    </source>
</reference>
<sequence>MESLGYSVGKRELLRDIHMQISNGECVAVVGPNGAGKSTLFRLLSGEWAPHSGHILFNGAPLRQWSLDQLARVRSVMPQSSSLSFPFLVRDVIMMGRMPHDSGRAQDEAIVDEVMEVCDVQRLAHRHYTDLSGGERQRVQLARVLAQIWQPVDLGQRLLLLDEPTSALDLSHQLDLMQLVRDVCGKAVTVLVIVHDLNLAARFADRVMMLHNGAAVALGTPQEVMRPDLIECVFNVKTQVIEHPLYGCPLVVS</sequence>
<comment type="function">
    <text evidence="6">Part of the ABC transporter complex HmuTUV involved in hemin import. Responsible for energy coupling to the transport system.</text>
</comment>
<dbReference type="GO" id="GO:0016887">
    <property type="term" value="F:ATP hydrolysis activity"/>
    <property type="evidence" value="ECO:0007669"/>
    <property type="project" value="InterPro"/>
</dbReference>
<dbReference type="PROSITE" id="PS00211">
    <property type="entry name" value="ABC_TRANSPORTER_1"/>
    <property type="match status" value="1"/>
</dbReference>
<dbReference type="PANTHER" id="PTHR42794:SF1">
    <property type="entry name" value="HEMIN IMPORT ATP-BINDING PROTEIN HMUV"/>
    <property type="match status" value="1"/>
</dbReference>
<dbReference type="InterPro" id="IPR003439">
    <property type="entry name" value="ABC_transporter-like_ATP-bd"/>
</dbReference>
<evidence type="ECO:0000256" key="1">
    <source>
        <dbReference type="ARBA" id="ARBA00005417"/>
    </source>
</evidence>
<keyword evidence="5" id="KW-1278">Translocase</keyword>
<evidence type="ECO:0000256" key="6">
    <source>
        <dbReference type="ARBA" id="ARBA00037066"/>
    </source>
</evidence>
<evidence type="ECO:0000256" key="2">
    <source>
        <dbReference type="ARBA" id="ARBA00022448"/>
    </source>
</evidence>
<dbReference type="Gene3D" id="3.40.50.300">
    <property type="entry name" value="P-loop containing nucleotide triphosphate hydrolases"/>
    <property type="match status" value="1"/>
</dbReference>
<keyword evidence="3" id="KW-0547">Nucleotide-binding</keyword>
<feature type="domain" description="ABC transporter" evidence="7">
    <location>
        <begin position="1"/>
        <end position="237"/>
    </location>
</feature>
<evidence type="ECO:0000313" key="8">
    <source>
        <dbReference type="EMBL" id="AUM14992.1"/>
    </source>
</evidence>
<gene>
    <name evidence="8" type="ORF">Kalk_16355</name>
</gene>
<protein>
    <submittedName>
        <fullName evidence="8">Heme ABC transporter ATP-binding protein</fullName>
    </submittedName>
</protein>
<dbReference type="KEGG" id="kak:Kalk_16355"/>
<keyword evidence="9" id="KW-1185">Reference proteome</keyword>
<dbReference type="GO" id="GO:0005524">
    <property type="term" value="F:ATP binding"/>
    <property type="evidence" value="ECO:0007669"/>
    <property type="project" value="UniProtKB-KW"/>
</dbReference>
<evidence type="ECO:0000313" key="9">
    <source>
        <dbReference type="Proteomes" id="UP000235116"/>
    </source>
</evidence>
<keyword evidence="4 8" id="KW-0067">ATP-binding</keyword>
<dbReference type="EMBL" id="CP022684">
    <property type="protein sequence ID" value="AUM14992.1"/>
    <property type="molecule type" value="Genomic_DNA"/>
</dbReference>
<comment type="similarity">
    <text evidence="1">Belongs to the ABC transporter superfamily.</text>
</comment>
<evidence type="ECO:0000256" key="4">
    <source>
        <dbReference type="ARBA" id="ARBA00022840"/>
    </source>
</evidence>
<proteinExistence type="inferred from homology"/>
<dbReference type="Proteomes" id="UP000235116">
    <property type="component" value="Chromosome"/>
</dbReference>
<accession>A0A2K9LRS4</accession>
<dbReference type="SMART" id="SM00382">
    <property type="entry name" value="AAA"/>
    <property type="match status" value="1"/>
</dbReference>
<dbReference type="InterPro" id="IPR017871">
    <property type="entry name" value="ABC_transporter-like_CS"/>
</dbReference>
<dbReference type="CDD" id="cd03214">
    <property type="entry name" value="ABC_Iron-Siderophores_B12_Hemin"/>
    <property type="match status" value="1"/>
</dbReference>
<name>A0A2K9LRS4_9GAMM</name>
<evidence type="ECO:0000256" key="5">
    <source>
        <dbReference type="ARBA" id="ARBA00022967"/>
    </source>
</evidence>
<dbReference type="Pfam" id="PF00005">
    <property type="entry name" value="ABC_tran"/>
    <property type="match status" value="1"/>
</dbReference>
<dbReference type="InterPro" id="IPR003593">
    <property type="entry name" value="AAA+_ATPase"/>
</dbReference>
<dbReference type="InterPro" id="IPR027417">
    <property type="entry name" value="P-loop_NTPase"/>
</dbReference>
<dbReference type="PANTHER" id="PTHR42794">
    <property type="entry name" value="HEMIN IMPORT ATP-BINDING PROTEIN HMUV"/>
    <property type="match status" value="1"/>
</dbReference>
<dbReference type="FunFam" id="3.40.50.300:FF:000134">
    <property type="entry name" value="Iron-enterobactin ABC transporter ATP-binding protein"/>
    <property type="match status" value="1"/>
</dbReference>
<evidence type="ECO:0000256" key="3">
    <source>
        <dbReference type="ARBA" id="ARBA00022741"/>
    </source>
</evidence>
<dbReference type="SUPFAM" id="SSF52540">
    <property type="entry name" value="P-loop containing nucleoside triphosphate hydrolases"/>
    <property type="match status" value="1"/>
</dbReference>
<evidence type="ECO:0000259" key="7">
    <source>
        <dbReference type="PROSITE" id="PS50893"/>
    </source>
</evidence>